<comment type="caution">
    <text evidence="1">The sequence shown here is derived from an EMBL/GenBank/DDBJ whole genome shotgun (WGS) entry which is preliminary data.</text>
</comment>
<evidence type="ECO:0000313" key="2">
    <source>
        <dbReference type="Proteomes" id="UP000728185"/>
    </source>
</evidence>
<dbReference type="EMBL" id="LUCM01007566">
    <property type="protein sequence ID" value="KAA0189713.1"/>
    <property type="molecule type" value="Genomic_DNA"/>
</dbReference>
<name>A0A8E0RPH8_9TREM</name>
<reference evidence="1" key="1">
    <citation type="submission" date="2019-05" db="EMBL/GenBank/DDBJ databases">
        <title>Annotation for the trematode Fasciolopsis buski.</title>
        <authorList>
            <person name="Choi Y.-J."/>
        </authorList>
    </citation>
    <scope>NUCLEOTIDE SEQUENCE</scope>
    <source>
        <strain evidence="1">HT</strain>
        <tissue evidence="1">Whole worm</tissue>
    </source>
</reference>
<accession>A0A8E0RPH8</accession>
<dbReference type="AlphaFoldDB" id="A0A8E0RPH8"/>
<sequence length="74" mass="8167">MNLSHGLPKSEFYRNTLTITRVGALSGLEQGCKPVTLTKPGTKFTFAASRIPVEFVECSAIDDISPVKKWLQKI</sequence>
<gene>
    <name evidence="1" type="ORF">FBUS_03127</name>
</gene>
<keyword evidence="2" id="KW-1185">Reference proteome</keyword>
<protein>
    <submittedName>
        <fullName evidence="1">Uncharacterized protein</fullName>
    </submittedName>
</protein>
<evidence type="ECO:0000313" key="1">
    <source>
        <dbReference type="EMBL" id="KAA0189713.1"/>
    </source>
</evidence>
<organism evidence="1 2">
    <name type="scientific">Fasciolopsis buskii</name>
    <dbReference type="NCBI Taxonomy" id="27845"/>
    <lineage>
        <taxon>Eukaryota</taxon>
        <taxon>Metazoa</taxon>
        <taxon>Spiralia</taxon>
        <taxon>Lophotrochozoa</taxon>
        <taxon>Platyhelminthes</taxon>
        <taxon>Trematoda</taxon>
        <taxon>Digenea</taxon>
        <taxon>Plagiorchiida</taxon>
        <taxon>Echinostomata</taxon>
        <taxon>Echinostomatoidea</taxon>
        <taxon>Fasciolidae</taxon>
        <taxon>Fasciolopsis</taxon>
    </lineage>
</organism>
<proteinExistence type="predicted"/>
<dbReference type="Proteomes" id="UP000728185">
    <property type="component" value="Unassembled WGS sequence"/>
</dbReference>